<keyword evidence="2" id="KW-1185">Reference proteome</keyword>
<name>A0ABU3KB80_9BACT</name>
<organism evidence="1 2">
    <name type="scientific">Candidatus Nitronereus thalassa</name>
    <dbReference type="NCBI Taxonomy" id="3020898"/>
    <lineage>
        <taxon>Bacteria</taxon>
        <taxon>Pseudomonadati</taxon>
        <taxon>Nitrospirota</taxon>
        <taxon>Nitrospiria</taxon>
        <taxon>Nitrospirales</taxon>
        <taxon>Nitrospiraceae</taxon>
        <taxon>Candidatus Nitronereus</taxon>
    </lineage>
</organism>
<gene>
    <name evidence="1" type="ORF">PPG34_15020</name>
</gene>
<protein>
    <recommendedName>
        <fullName evidence="3">Plant Basic Secretory Protein</fullName>
    </recommendedName>
</protein>
<dbReference type="EMBL" id="JAQOUE010000001">
    <property type="protein sequence ID" value="MDT7043666.1"/>
    <property type="molecule type" value="Genomic_DNA"/>
</dbReference>
<evidence type="ECO:0000313" key="1">
    <source>
        <dbReference type="EMBL" id="MDT7043666.1"/>
    </source>
</evidence>
<dbReference type="Proteomes" id="UP001250932">
    <property type="component" value="Unassembled WGS sequence"/>
</dbReference>
<comment type="caution">
    <text evidence="1">The sequence shown here is derived from an EMBL/GenBank/DDBJ whole genome shotgun (WGS) entry which is preliminary data.</text>
</comment>
<sequence>MMQGTLKWVLGILLLGLMLGMARFAQSAEPPHVASEVWSNLIKEAEGLGLPTQFLKEIEPNFVTVVFEDLRTYAAEYHPEDHRMILNMRLSFNSAGGVLKSLDGMTHHDVSLLYHELLHAYLDYLFNGPGPAGLSANANRVLNFANEQLRCHYRFVRINPVRQRRDATEMRFLSKEDAWEVLNETWAVFVGWQIWTKLEQHRDVAGMGMWTDPLMEDWATRLAAANKSGELLGYYEPDDPEERAVARKRFIAPSHGLKSEGAKLLLEVVLEEPKNVVYEGGFVIKETQDTSQEKLPCD</sequence>
<evidence type="ECO:0000313" key="2">
    <source>
        <dbReference type="Proteomes" id="UP001250932"/>
    </source>
</evidence>
<evidence type="ECO:0008006" key="3">
    <source>
        <dbReference type="Google" id="ProtNLM"/>
    </source>
</evidence>
<proteinExistence type="predicted"/>
<dbReference type="RefSeq" id="WP_313834231.1">
    <property type="nucleotide sequence ID" value="NZ_JAQOUE010000001.1"/>
</dbReference>
<accession>A0ABU3KB80</accession>
<reference evidence="1 2" key="1">
    <citation type="journal article" date="2023" name="ISME J.">
        <title>Cultivation and genomic characterization of novel and ubiquitous marine nitrite-oxidizing bacteria from the Nitrospirales.</title>
        <authorList>
            <person name="Mueller A.J."/>
            <person name="Daebeler A."/>
            <person name="Herbold C.W."/>
            <person name="Kirkegaard R.H."/>
            <person name="Daims H."/>
        </authorList>
    </citation>
    <scope>NUCLEOTIDE SEQUENCE [LARGE SCALE GENOMIC DNA]</scope>
    <source>
        <strain evidence="1 2">EB</strain>
    </source>
</reference>